<dbReference type="RefSeq" id="WP_389357522.1">
    <property type="nucleotide sequence ID" value="NZ_JBIACK010000001.1"/>
</dbReference>
<dbReference type="InterPro" id="IPR027417">
    <property type="entry name" value="P-loop_NTPase"/>
</dbReference>
<protein>
    <submittedName>
        <fullName evidence="3">tRNA 2-selenouridine(34) synthase MnmH</fullName>
        <ecNumber evidence="3">2.5.1.-</ecNumber>
    </submittedName>
</protein>
<dbReference type="PANTHER" id="PTHR30401">
    <property type="entry name" value="TRNA 2-SELENOURIDINE SYNTHASE"/>
    <property type="match status" value="1"/>
</dbReference>
<dbReference type="Proteomes" id="UP001601059">
    <property type="component" value="Unassembled WGS sequence"/>
</dbReference>
<gene>
    <name evidence="3" type="primary">mnmH</name>
    <name evidence="3" type="ORF">ACFYKX_01935</name>
</gene>
<reference evidence="3 4" key="1">
    <citation type="submission" date="2024-08" db="EMBL/GenBank/DDBJ databases">
        <title>Two novel Cytobacillus novel species.</title>
        <authorList>
            <person name="Liu G."/>
        </authorList>
    </citation>
    <scope>NUCLEOTIDE SEQUENCE [LARGE SCALE GENOMIC DNA]</scope>
    <source>
        <strain evidence="3 4">FJAT-54145</strain>
    </source>
</reference>
<evidence type="ECO:0000313" key="3">
    <source>
        <dbReference type="EMBL" id="MFE8699376.1"/>
    </source>
</evidence>
<dbReference type="EMBL" id="JBIACK010000001">
    <property type="protein sequence ID" value="MFE8699376.1"/>
    <property type="molecule type" value="Genomic_DNA"/>
</dbReference>
<dbReference type="SUPFAM" id="SSF52821">
    <property type="entry name" value="Rhodanese/Cell cycle control phosphatase"/>
    <property type="match status" value="1"/>
</dbReference>
<dbReference type="NCBIfam" id="NF008750">
    <property type="entry name" value="PRK11784.1-2"/>
    <property type="match status" value="1"/>
</dbReference>
<dbReference type="InterPro" id="IPR058840">
    <property type="entry name" value="AAA_SelU"/>
</dbReference>
<organism evidence="3 4">
    <name type="scientific">Cytobacillus spartinae</name>
    <dbReference type="NCBI Taxonomy" id="3299023"/>
    <lineage>
        <taxon>Bacteria</taxon>
        <taxon>Bacillati</taxon>
        <taxon>Bacillota</taxon>
        <taxon>Bacilli</taxon>
        <taxon>Bacillales</taxon>
        <taxon>Bacillaceae</taxon>
        <taxon>Cytobacillus</taxon>
    </lineage>
</organism>
<dbReference type="NCBIfam" id="TIGR03167">
    <property type="entry name" value="tRNA_sel_U_synt"/>
    <property type="match status" value="1"/>
</dbReference>
<proteinExistence type="predicted"/>
<keyword evidence="1" id="KW-0711">Selenium</keyword>
<dbReference type="Pfam" id="PF00581">
    <property type="entry name" value="Rhodanese"/>
    <property type="match status" value="1"/>
</dbReference>
<dbReference type="GO" id="GO:0016740">
    <property type="term" value="F:transferase activity"/>
    <property type="evidence" value="ECO:0007669"/>
    <property type="project" value="UniProtKB-KW"/>
</dbReference>
<dbReference type="EC" id="2.5.1.-" evidence="3"/>
<dbReference type="InterPro" id="IPR001763">
    <property type="entry name" value="Rhodanese-like_dom"/>
</dbReference>
<dbReference type="Gene3D" id="3.40.50.300">
    <property type="entry name" value="P-loop containing nucleotide triphosphate hydrolases"/>
    <property type="match status" value="1"/>
</dbReference>
<comment type="caution">
    <text evidence="3">The sequence shown here is derived from an EMBL/GenBank/DDBJ whole genome shotgun (WGS) entry which is preliminary data.</text>
</comment>
<dbReference type="PANTHER" id="PTHR30401:SF0">
    <property type="entry name" value="TRNA 2-SELENOURIDINE SYNTHASE"/>
    <property type="match status" value="1"/>
</dbReference>
<sequence>MFKDIMIEDLLNFHDKENLVLIDVRSPSEYEDMTIPGSLNIPLFNDEERAEVGTLYKQVSVDAAKERGLEIVSAKLPNFIKQFKEIDGEKVIFCWRGGMRSKTSATVLELMGIQSFRLHGGVKAYRQWVMEHLEALKISPKAYILNGCTGIGKTTILRRLKEKGHSTLDIEGIANHRGSIFGQIGLKPNNQKMFESLLVQEIIQLQSSPYILFEAESKRIGKIIIPDFVMEKKEQGTHLFIELPFEERVRHILEEYRPWNFHEDCLNAFKKIKKHIHTPIAHEIESSILSYNYETAIELLLEYYYDPKYVYTTRAYPEHQRINITAKNIDEAVHTIEQILISQSSTLRS</sequence>
<name>A0ABW6K5D7_9BACI</name>
<evidence type="ECO:0000313" key="4">
    <source>
        <dbReference type="Proteomes" id="UP001601059"/>
    </source>
</evidence>
<dbReference type="InterPro" id="IPR017582">
    <property type="entry name" value="SelU"/>
</dbReference>
<dbReference type="SMART" id="SM00450">
    <property type="entry name" value="RHOD"/>
    <property type="match status" value="1"/>
</dbReference>
<dbReference type="Pfam" id="PF26341">
    <property type="entry name" value="AAA_SelU"/>
    <property type="match status" value="1"/>
</dbReference>
<feature type="domain" description="Rhodanese" evidence="2">
    <location>
        <begin position="15"/>
        <end position="134"/>
    </location>
</feature>
<evidence type="ECO:0000259" key="2">
    <source>
        <dbReference type="PROSITE" id="PS50206"/>
    </source>
</evidence>
<keyword evidence="3" id="KW-0808">Transferase</keyword>
<dbReference type="SUPFAM" id="SSF52540">
    <property type="entry name" value="P-loop containing nucleoside triphosphate hydrolases"/>
    <property type="match status" value="1"/>
</dbReference>
<evidence type="ECO:0000256" key="1">
    <source>
        <dbReference type="ARBA" id="ARBA00023266"/>
    </source>
</evidence>
<dbReference type="PROSITE" id="PS50206">
    <property type="entry name" value="RHODANESE_3"/>
    <property type="match status" value="1"/>
</dbReference>
<keyword evidence="4" id="KW-1185">Reference proteome</keyword>
<dbReference type="InterPro" id="IPR036873">
    <property type="entry name" value="Rhodanese-like_dom_sf"/>
</dbReference>
<dbReference type="Gene3D" id="3.40.250.10">
    <property type="entry name" value="Rhodanese-like domain"/>
    <property type="match status" value="1"/>
</dbReference>
<accession>A0ABW6K5D7</accession>